<name>A0A1H9P923_9FIRM</name>
<evidence type="ECO:0000313" key="3">
    <source>
        <dbReference type="Proteomes" id="UP000182471"/>
    </source>
</evidence>
<dbReference type="EMBL" id="FOGW01000004">
    <property type="protein sequence ID" value="SER44103.1"/>
    <property type="molecule type" value="Genomic_DNA"/>
</dbReference>
<dbReference type="InterPro" id="IPR044927">
    <property type="entry name" value="Endonuclea_NS_2"/>
</dbReference>
<reference evidence="3" key="1">
    <citation type="submission" date="2016-10" db="EMBL/GenBank/DDBJ databases">
        <authorList>
            <person name="Varghese N."/>
            <person name="Submissions S."/>
        </authorList>
    </citation>
    <scope>NUCLEOTIDE SEQUENCE [LARGE SCALE GENOMIC DNA]</scope>
    <source>
        <strain evidence="3">S1b</strain>
    </source>
</reference>
<keyword evidence="3" id="KW-1185">Reference proteome</keyword>
<evidence type="ECO:0000313" key="2">
    <source>
        <dbReference type="EMBL" id="SER44103.1"/>
    </source>
</evidence>
<organism evidence="2 3">
    <name type="scientific">Lachnobacterium bovis</name>
    <dbReference type="NCBI Taxonomy" id="140626"/>
    <lineage>
        <taxon>Bacteria</taxon>
        <taxon>Bacillati</taxon>
        <taxon>Bacillota</taxon>
        <taxon>Clostridia</taxon>
        <taxon>Lachnospirales</taxon>
        <taxon>Lachnospiraceae</taxon>
        <taxon>Lachnobacterium</taxon>
    </lineage>
</organism>
<proteinExistence type="predicted"/>
<dbReference type="Pfam" id="PF13930">
    <property type="entry name" value="Endonuclea_NS_2"/>
    <property type="match status" value="1"/>
</dbReference>
<dbReference type="GO" id="GO:0004519">
    <property type="term" value="F:endonuclease activity"/>
    <property type="evidence" value="ECO:0007669"/>
    <property type="project" value="UniProtKB-KW"/>
</dbReference>
<sequence>MPTQKRGAIGMVKPTGWHTIKYDHVDGKYLYNRCHLIGYQLTAENANKQNLITGTRYLNVEGMLPFENLVADYVKETNNHVLYRVTPIFKGNDLVAKGVLIEGKSVEDKGEGVTFNVFCYNTQPKVSIDYKTGYSHLK</sequence>
<gene>
    <name evidence="2" type="ORF">SAMN02910429_00127</name>
</gene>
<dbReference type="Gene3D" id="3.40.570.10">
    <property type="entry name" value="Extracellular Endonuclease, subunit A"/>
    <property type="match status" value="1"/>
</dbReference>
<keyword evidence="2" id="KW-0540">Nuclease</keyword>
<dbReference type="InterPro" id="IPR044929">
    <property type="entry name" value="DNA/RNA_non-sp_Endonuclease_sf"/>
</dbReference>
<dbReference type="AlphaFoldDB" id="A0A1H9P923"/>
<keyword evidence="2" id="KW-0255">Endonuclease</keyword>
<evidence type="ECO:0000259" key="1">
    <source>
        <dbReference type="Pfam" id="PF13930"/>
    </source>
</evidence>
<dbReference type="Proteomes" id="UP000182471">
    <property type="component" value="Unassembled WGS sequence"/>
</dbReference>
<accession>A0A1H9P923</accession>
<keyword evidence="2" id="KW-0378">Hydrolase</keyword>
<protein>
    <submittedName>
        <fullName evidence="2">DNA/RNA non-specific endonuclease</fullName>
    </submittedName>
</protein>
<feature type="domain" description="Type VII secretion system protein EssD-like" evidence="1">
    <location>
        <begin position="12"/>
        <end position="105"/>
    </location>
</feature>